<evidence type="ECO:0000313" key="3">
    <source>
        <dbReference type="EMBL" id="KAG0261066.1"/>
    </source>
</evidence>
<accession>A0A9P6Q9U0</accession>
<dbReference type="SUPFAM" id="SSF47473">
    <property type="entry name" value="EF-hand"/>
    <property type="match status" value="1"/>
</dbReference>
<dbReference type="CDD" id="cd00051">
    <property type="entry name" value="EFh"/>
    <property type="match status" value="1"/>
</dbReference>
<dbReference type="AlphaFoldDB" id="A0A9P6Q9U0"/>
<dbReference type="PROSITE" id="PS50222">
    <property type="entry name" value="EF_HAND_2"/>
    <property type="match status" value="2"/>
</dbReference>
<dbReference type="InterPro" id="IPR018247">
    <property type="entry name" value="EF_Hand_1_Ca_BS"/>
</dbReference>
<evidence type="ECO:0000313" key="4">
    <source>
        <dbReference type="Proteomes" id="UP000807716"/>
    </source>
</evidence>
<reference evidence="3" key="1">
    <citation type="journal article" date="2020" name="Fungal Divers.">
        <title>Resolving the Mortierellaceae phylogeny through synthesis of multi-gene phylogenetics and phylogenomics.</title>
        <authorList>
            <person name="Vandepol N."/>
            <person name="Liber J."/>
            <person name="Desiro A."/>
            <person name="Na H."/>
            <person name="Kennedy M."/>
            <person name="Barry K."/>
            <person name="Grigoriev I.V."/>
            <person name="Miller A.N."/>
            <person name="O'Donnell K."/>
            <person name="Stajich J.E."/>
            <person name="Bonito G."/>
        </authorList>
    </citation>
    <scope>NUCLEOTIDE SEQUENCE</scope>
    <source>
        <strain evidence="3">BC1065</strain>
    </source>
</reference>
<feature type="domain" description="EF-hand" evidence="2">
    <location>
        <begin position="47"/>
        <end position="82"/>
    </location>
</feature>
<sequence length="88" mass="10479">MTADTDFTPEQMEKYKKEFDALDKKHDAHLDVDELHQLANDLGYEKVSKEDVLFVLKEFDKDHDGTLNFDEFLSFMKLLRKAKYDNFQ</sequence>
<evidence type="ECO:0000256" key="1">
    <source>
        <dbReference type="ARBA" id="ARBA00022837"/>
    </source>
</evidence>
<dbReference type="Pfam" id="PF13499">
    <property type="entry name" value="EF-hand_7"/>
    <property type="match status" value="1"/>
</dbReference>
<dbReference type="InterPro" id="IPR002048">
    <property type="entry name" value="EF_hand_dom"/>
</dbReference>
<dbReference type="SMART" id="SM00054">
    <property type="entry name" value="EFh"/>
    <property type="match status" value="2"/>
</dbReference>
<dbReference type="InterPro" id="IPR011992">
    <property type="entry name" value="EF-hand-dom_pair"/>
</dbReference>
<dbReference type="EMBL" id="JAAAJB010000228">
    <property type="protein sequence ID" value="KAG0261066.1"/>
    <property type="molecule type" value="Genomic_DNA"/>
</dbReference>
<gene>
    <name evidence="3" type="ORF">DFQ27_003167</name>
</gene>
<name>A0A9P6Q9U0_9FUNG</name>
<dbReference type="Gene3D" id="1.10.238.10">
    <property type="entry name" value="EF-hand"/>
    <property type="match status" value="1"/>
</dbReference>
<dbReference type="GO" id="GO:0005509">
    <property type="term" value="F:calcium ion binding"/>
    <property type="evidence" value="ECO:0007669"/>
    <property type="project" value="InterPro"/>
</dbReference>
<comment type="caution">
    <text evidence="3">The sequence shown here is derived from an EMBL/GenBank/DDBJ whole genome shotgun (WGS) entry which is preliminary data.</text>
</comment>
<dbReference type="Proteomes" id="UP000807716">
    <property type="component" value="Unassembled WGS sequence"/>
</dbReference>
<feature type="domain" description="EF-hand" evidence="2">
    <location>
        <begin position="10"/>
        <end position="45"/>
    </location>
</feature>
<organism evidence="3 4">
    <name type="scientific">Actinomortierella ambigua</name>
    <dbReference type="NCBI Taxonomy" id="1343610"/>
    <lineage>
        <taxon>Eukaryota</taxon>
        <taxon>Fungi</taxon>
        <taxon>Fungi incertae sedis</taxon>
        <taxon>Mucoromycota</taxon>
        <taxon>Mortierellomycotina</taxon>
        <taxon>Mortierellomycetes</taxon>
        <taxon>Mortierellales</taxon>
        <taxon>Mortierellaceae</taxon>
        <taxon>Actinomortierella</taxon>
    </lineage>
</organism>
<keyword evidence="1" id="KW-0106">Calcium</keyword>
<keyword evidence="4" id="KW-1185">Reference proteome</keyword>
<dbReference type="PROSITE" id="PS00018">
    <property type="entry name" value="EF_HAND_1"/>
    <property type="match status" value="1"/>
</dbReference>
<protein>
    <recommendedName>
        <fullName evidence="2">EF-hand domain-containing protein</fullName>
    </recommendedName>
</protein>
<proteinExistence type="predicted"/>
<dbReference type="OrthoDB" id="26525at2759"/>
<evidence type="ECO:0000259" key="2">
    <source>
        <dbReference type="PROSITE" id="PS50222"/>
    </source>
</evidence>